<dbReference type="GO" id="GO:0003964">
    <property type="term" value="F:RNA-directed DNA polymerase activity"/>
    <property type="evidence" value="ECO:0007669"/>
    <property type="project" value="UniProtKB-KW"/>
</dbReference>
<keyword evidence="2" id="KW-0695">RNA-directed DNA polymerase</keyword>
<dbReference type="Pfam" id="PF13966">
    <property type="entry name" value="zf-RVT"/>
    <property type="match status" value="1"/>
</dbReference>
<keyword evidence="2" id="KW-0808">Transferase</keyword>
<evidence type="ECO:0000313" key="2">
    <source>
        <dbReference type="EMBL" id="PWA42122.1"/>
    </source>
</evidence>
<evidence type="ECO:0000313" key="3">
    <source>
        <dbReference type="Proteomes" id="UP000245207"/>
    </source>
</evidence>
<keyword evidence="2" id="KW-0548">Nucleotidyltransferase</keyword>
<feature type="domain" description="Reverse transcriptase zinc-binding" evidence="1">
    <location>
        <begin position="198"/>
        <end position="266"/>
    </location>
</feature>
<gene>
    <name evidence="2" type="ORF">CTI12_AA547580</name>
</gene>
<dbReference type="Proteomes" id="UP000245207">
    <property type="component" value="Unassembled WGS sequence"/>
</dbReference>
<evidence type="ECO:0000259" key="1">
    <source>
        <dbReference type="Pfam" id="PF13966"/>
    </source>
</evidence>
<organism evidence="2 3">
    <name type="scientific">Artemisia annua</name>
    <name type="common">Sweet wormwood</name>
    <dbReference type="NCBI Taxonomy" id="35608"/>
    <lineage>
        <taxon>Eukaryota</taxon>
        <taxon>Viridiplantae</taxon>
        <taxon>Streptophyta</taxon>
        <taxon>Embryophyta</taxon>
        <taxon>Tracheophyta</taxon>
        <taxon>Spermatophyta</taxon>
        <taxon>Magnoliopsida</taxon>
        <taxon>eudicotyledons</taxon>
        <taxon>Gunneridae</taxon>
        <taxon>Pentapetalae</taxon>
        <taxon>asterids</taxon>
        <taxon>campanulids</taxon>
        <taxon>Asterales</taxon>
        <taxon>Asteraceae</taxon>
        <taxon>Asteroideae</taxon>
        <taxon>Anthemideae</taxon>
        <taxon>Artemisiinae</taxon>
        <taxon>Artemisia</taxon>
    </lineage>
</organism>
<dbReference type="OrthoDB" id="1622315at2759"/>
<comment type="caution">
    <text evidence="2">The sequence shown here is derived from an EMBL/GenBank/DDBJ whole genome shotgun (WGS) entry which is preliminary data.</text>
</comment>
<protein>
    <submittedName>
        <fullName evidence="2">Reverse transcriptase domain, Reverse transcriptase zinc-binding domain protein</fullName>
    </submittedName>
</protein>
<dbReference type="EMBL" id="PKPP01012608">
    <property type="protein sequence ID" value="PWA42122.1"/>
    <property type="molecule type" value="Genomic_DNA"/>
</dbReference>
<sequence>MRTGADTYSLRELSGVDNKYLVIPTYISQRQKKRVTLVSIISKDKDISWLIHLLLGYVMKDSPQPHCPFELGLIKYKLVPAQYKLKTIKTNIEPSRTCFDQAQVLTEAQCQDSSPMALLPPRLSESRRSKVVRGLEVWTKPKFCLKPNVKIQAQWSQALCLKPRSLIITVEDLVYKESLSPHLGLEEWMAFGFCISCFSTKLRWNNLVPGKINILAWRIRNYRPPTRANLDKRGINLHSILCPFCEEKIEDEDHVFALCTFSRNIWDLIRKWWGLDVIPLDGALNVLDMADDGDLNLGERTSSFFDVVVLSAIGWIWRARNLLVFQPVKVNTMKIIDE</sequence>
<name>A0A2U1KZD1_ARTAN</name>
<accession>A0A2U1KZD1</accession>
<proteinExistence type="predicted"/>
<dbReference type="AlphaFoldDB" id="A0A2U1KZD1"/>
<reference evidence="2 3" key="1">
    <citation type="journal article" date="2018" name="Mol. Plant">
        <title>The genome of Artemisia annua provides insight into the evolution of Asteraceae family and artemisinin biosynthesis.</title>
        <authorList>
            <person name="Shen Q."/>
            <person name="Zhang L."/>
            <person name="Liao Z."/>
            <person name="Wang S."/>
            <person name="Yan T."/>
            <person name="Shi P."/>
            <person name="Liu M."/>
            <person name="Fu X."/>
            <person name="Pan Q."/>
            <person name="Wang Y."/>
            <person name="Lv Z."/>
            <person name="Lu X."/>
            <person name="Zhang F."/>
            <person name="Jiang W."/>
            <person name="Ma Y."/>
            <person name="Chen M."/>
            <person name="Hao X."/>
            <person name="Li L."/>
            <person name="Tang Y."/>
            <person name="Lv G."/>
            <person name="Zhou Y."/>
            <person name="Sun X."/>
            <person name="Brodelius P.E."/>
            <person name="Rose J.K.C."/>
            <person name="Tang K."/>
        </authorList>
    </citation>
    <scope>NUCLEOTIDE SEQUENCE [LARGE SCALE GENOMIC DNA]</scope>
    <source>
        <strain evidence="3">cv. Huhao1</strain>
        <tissue evidence="2">Leaf</tissue>
    </source>
</reference>
<keyword evidence="3" id="KW-1185">Reference proteome</keyword>
<dbReference type="InterPro" id="IPR026960">
    <property type="entry name" value="RVT-Znf"/>
</dbReference>